<reference evidence="2 3" key="1">
    <citation type="submission" date="2014-04" db="EMBL/GenBank/DDBJ databases">
        <title>Evolutionary Origins and Diversification of the Mycorrhizal Mutualists.</title>
        <authorList>
            <consortium name="DOE Joint Genome Institute"/>
            <consortium name="Mycorrhizal Genomics Consortium"/>
            <person name="Kohler A."/>
            <person name="Kuo A."/>
            <person name="Nagy L.G."/>
            <person name="Floudas D."/>
            <person name="Copeland A."/>
            <person name="Barry K.W."/>
            <person name="Cichocki N."/>
            <person name="Veneault-Fourrey C."/>
            <person name="LaButti K."/>
            <person name="Lindquist E.A."/>
            <person name="Lipzen A."/>
            <person name="Lundell T."/>
            <person name="Morin E."/>
            <person name="Murat C."/>
            <person name="Riley R."/>
            <person name="Ohm R."/>
            <person name="Sun H."/>
            <person name="Tunlid A."/>
            <person name="Henrissat B."/>
            <person name="Grigoriev I.V."/>
            <person name="Hibbett D.S."/>
            <person name="Martin F."/>
        </authorList>
    </citation>
    <scope>NUCLEOTIDE SEQUENCE [LARGE SCALE GENOMIC DNA]</scope>
    <source>
        <strain evidence="2 3">FD-317 M1</strain>
    </source>
</reference>
<dbReference type="EMBL" id="KN834802">
    <property type="protein sequence ID" value="KIK55859.1"/>
    <property type="molecule type" value="Genomic_DNA"/>
</dbReference>
<gene>
    <name evidence="2" type="ORF">GYMLUDRAFT_62306</name>
</gene>
<keyword evidence="3" id="KW-1185">Reference proteome</keyword>
<feature type="compositionally biased region" description="Polar residues" evidence="1">
    <location>
        <begin position="13"/>
        <end position="24"/>
    </location>
</feature>
<feature type="compositionally biased region" description="Low complexity" evidence="1">
    <location>
        <begin position="52"/>
        <end position="65"/>
    </location>
</feature>
<evidence type="ECO:0000313" key="3">
    <source>
        <dbReference type="Proteomes" id="UP000053593"/>
    </source>
</evidence>
<name>A0A0D0C0J8_9AGAR</name>
<proteinExistence type="predicted"/>
<feature type="region of interest" description="Disordered" evidence="1">
    <location>
        <begin position="1"/>
        <end position="24"/>
    </location>
</feature>
<organism evidence="2 3">
    <name type="scientific">Collybiopsis luxurians FD-317 M1</name>
    <dbReference type="NCBI Taxonomy" id="944289"/>
    <lineage>
        <taxon>Eukaryota</taxon>
        <taxon>Fungi</taxon>
        <taxon>Dikarya</taxon>
        <taxon>Basidiomycota</taxon>
        <taxon>Agaricomycotina</taxon>
        <taxon>Agaricomycetes</taxon>
        <taxon>Agaricomycetidae</taxon>
        <taxon>Agaricales</taxon>
        <taxon>Marasmiineae</taxon>
        <taxon>Omphalotaceae</taxon>
        <taxon>Collybiopsis</taxon>
        <taxon>Collybiopsis luxurians</taxon>
    </lineage>
</organism>
<feature type="region of interest" description="Disordered" evidence="1">
    <location>
        <begin position="38"/>
        <end position="107"/>
    </location>
</feature>
<evidence type="ECO:0000313" key="2">
    <source>
        <dbReference type="EMBL" id="KIK55859.1"/>
    </source>
</evidence>
<evidence type="ECO:0000256" key="1">
    <source>
        <dbReference type="SAM" id="MobiDB-lite"/>
    </source>
</evidence>
<accession>A0A0D0C0J8</accession>
<dbReference type="AlphaFoldDB" id="A0A0D0C0J8"/>
<protein>
    <submittedName>
        <fullName evidence="2">Uncharacterized protein</fullName>
    </submittedName>
</protein>
<dbReference type="Proteomes" id="UP000053593">
    <property type="component" value="Unassembled WGS sequence"/>
</dbReference>
<feature type="compositionally biased region" description="Basic and acidic residues" evidence="1">
    <location>
        <begin position="74"/>
        <end position="88"/>
    </location>
</feature>
<dbReference type="HOGENOM" id="CLU_2236894_0_0_1"/>
<sequence>MPSPNLLEYAISNPPTNSTFPNGNNTLDVRDEAFNQQSIMPRGTASPGLVRGASTARSARAANGTMRNVLDGQGHVHDESYTKQRQESNARLVQNDVPPADSSEKSK</sequence>